<comment type="caution">
    <text evidence="1">The sequence shown here is derived from an EMBL/GenBank/DDBJ whole genome shotgun (WGS) entry which is preliminary data.</text>
</comment>
<evidence type="ECO:0000313" key="2">
    <source>
        <dbReference type="Proteomes" id="UP000811545"/>
    </source>
</evidence>
<accession>A0A9E2BGB3</accession>
<dbReference type="AlphaFoldDB" id="A0A9E2BGB3"/>
<sequence length="281" mass="32863">MISRQEIMDVSKNINLPVNIIEKDYVLGWVLAGIANHPEIGSNWIFKGGTCIKKCYINIYRFSDDLDFTVTHPDLQKESFLIKTFKEITDWVYDNSGIELPQELISFDTYENLRSKISIQGKISYRGPMKPGGDLPRIKLDLTNDEVITLDPVLSKIYHPYSDRNENNMQVICKSYEELFAEKIRALGECLRPRDLYDVTHLYRQYRVKNSSILILMILKQKCAFKSIELPNIEILNSRPEIAELKVEWENMLSHQVASLPPFNYFWQELPEVFNWLYNPS</sequence>
<proteinExistence type="predicted"/>
<dbReference type="Proteomes" id="UP000811545">
    <property type="component" value="Unassembled WGS sequence"/>
</dbReference>
<dbReference type="EMBL" id="QLTW01000045">
    <property type="protein sequence ID" value="MBT9145066.1"/>
    <property type="molecule type" value="Genomic_DNA"/>
</dbReference>
<organism evidence="1 2">
    <name type="scientific">Psychracetigena formicireducens</name>
    <dbReference type="NCBI Taxonomy" id="2986056"/>
    <lineage>
        <taxon>Bacteria</taxon>
        <taxon>Bacillati</taxon>
        <taxon>Candidatus Lithacetigenota</taxon>
        <taxon>Candidatus Psychracetigena</taxon>
    </lineage>
</organism>
<gene>
    <name evidence="1" type="ORF">DDT42_00931</name>
</gene>
<evidence type="ECO:0008006" key="3">
    <source>
        <dbReference type="Google" id="ProtNLM"/>
    </source>
</evidence>
<name>A0A9E2BGB3_PSYF1</name>
<dbReference type="Gene3D" id="3.10.450.620">
    <property type="entry name" value="JHP933, nucleotidyltransferase-like core domain"/>
    <property type="match status" value="1"/>
</dbReference>
<dbReference type="Pfam" id="PF08843">
    <property type="entry name" value="AbiEii"/>
    <property type="match status" value="1"/>
</dbReference>
<reference evidence="1 2" key="1">
    <citation type="journal article" date="2021" name="bioRxiv">
        <title>Unique metabolic strategies in Hadean analogues reveal hints for primordial physiology.</title>
        <authorList>
            <person name="Nobu M.K."/>
            <person name="Nakai R."/>
            <person name="Tamazawa S."/>
            <person name="Mori H."/>
            <person name="Toyoda A."/>
            <person name="Ijiri A."/>
            <person name="Suzuki S."/>
            <person name="Kurokawa K."/>
            <person name="Kamagata Y."/>
            <person name="Tamaki H."/>
        </authorList>
    </citation>
    <scope>NUCLEOTIDE SEQUENCE [LARGE SCALE GENOMIC DNA]</scope>
    <source>
        <strain evidence="1">BS525</strain>
    </source>
</reference>
<dbReference type="InterPro" id="IPR014942">
    <property type="entry name" value="AbiEii"/>
</dbReference>
<evidence type="ECO:0000313" key="1">
    <source>
        <dbReference type="EMBL" id="MBT9145066.1"/>
    </source>
</evidence>
<protein>
    <recommendedName>
        <fullName evidence="3">Nucleotidyl transferase AbiEii/AbiGii toxin family protein</fullName>
    </recommendedName>
</protein>